<keyword evidence="3" id="KW-1185">Reference proteome</keyword>
<dbReference type="Proteomes" id="UP000649955">
    <property type="component" value="Unassembled WGS sequence"/>
</dbReference>
<sequence>MTEPEEDVTDPEEFAEEAGIDPTPQEVAEYEELAKKNPPWSSPD</sequence>
<comment type="caution">
    <text evidence="2">The sequence shown here is derived from an EMBL/GenBank/DDBJ whole genome shotgun (WGS) entry which is preliminary data.</text>
</comment>
<proteinExistence type="predicted"/>
<organism evidence="2 3">
    <name type="scientific">Amycolatopsis bullii</name>
    <dbReference type="NCBI Taxonomy" id="941987"/>
    <lineage>
        <taxon>Bacteria</taxon>
        <taxon>Bacillati</taxon>
        <taxon>Actinomycetota</taxon>
        <taxon>Actinomycetes</taxon>
        <taxon>Pseudonocardiales</taxon>
        <taxon>Pseudonocardiaceae</taxon>
        <taxon>Amycolatopsis</taxon>
    </lineage>
</organism>
<protein>
    <submittedName>
        <fullName evidence="2">Uncharacterized protein</fullName>
    </submittedName>
</protein>
<accession>A0ABQ3JYP6</accession>
<dbReference type="RefSeq" id="WP_268246846.1">
    <property type="nucleotide sequence ID" value="NZ_BNAW01000002.1"/>
</dbReference>
<evidence type="ECO:0000256" key="1">
    <source>
        <dbReference type="SAM" id="MobiDB-lite"/>
    </source>
</evidence>
<dbReference type="EMBL" id="BNAW01000002">
    <property type="protein sequence ID" value="GHF95343.1"/>
    <property type="molecule type" value="Genomic_DNA"/>
</dbReference>
<name>A0ABQ3JYP6_9PSEU</name>
<gene>
    <name evidence="2" type="ORF">GCM10017567_07360</name>
</gene>
<feature type="compositionally biased region" description="Acidic residues" evidence="1">
    <location>
        <begin position="1"/>
        <end position="19"/>
    </location>
</feature>
<reference evidence="3" key="1">
    <citation type="journal article" date="2019" name="Int. J. Syst. Evol. Microbiol.">
        <title>The Global Catalogue of Microorganisms (GCM) 10K type strain sequencing project: providing services to taxonomists for standard genome sequencing and annotation.</title>
        <authorList>
            <consortium name="The Broad Institute Genomics Platform"/>
            <consortium name="The Broad Institute Genome Sequencing Center for Infectious Disease"/>
            <person name="Wu L."/>
            <person name="Ma J."/>
        </authorList>
    </citation>
    <scope>NUCLEOTIDE SEQUENCE [LARGE SCALE GENOMIC DNA]</scope>
    <source>
        <strain evidence="3">CGMCC 4.7680</strain>
    </source>
</reference>
<evidence type="ECO:0000313" key="2">
    <source>
        <dbReference type="EMBL" id="GHF95343.1"/>
    </source>
</evidence>
<evidence type="ECO:0000313" key="3">
    <source>
        <dbReference type="Proteomes" id="UP000649955"/>
    </source>
</evidence>
<feature type="region of interest" description="Disordered" evidence="1">
    <location>
        <begin position="1"/>
        <end position="23"/>
    </location>
</feature>